<organism evidence="2 4">
    <name type="scientific">Oenococcus oeni</name>
    <name type="common">Leuconostoc oenos</name>
    <dbReference type="NCBI Taxonomy" id="1247"/>
    <lineage>
        <taxon>Bacteria</taxon>
        <taxon>Bacillati</taxon>
        <taxon>Bacillota</taxon>
        <taxon>Bacilli</taxon>
        <taxon>Lactobacillales</taxon>
        <taxon>Lactobacillaceae</taxon>
        <taxon>Oenococcus</taxon>
    </lineage>
</organism>
<dbReference type="RefSeq" id="WP_071419207.1">
    <property type="nucleotide sequence ID" value="NZ_LR031358.1"/>
</dbReference>
<dbReference type="EC" id="4.2.1.80" evidence="2"/>
<dbReference type="InterPro" id="IPR036663">
    <property type="entry name" value="Fumarylacetoacetase_C_sf"/>
</dbReference>
<reference evidence="2 4" key="2">
    <citation type="submission" date="2018-08" db="EMBL/GenBank/DDBJ databases">
        <authorList>
            <person name="Lorentzen P. G. S. M."/>
        </authorList>
    </citation>
    <scope>NUCLEOTIDE SEQUENCE [LARGE SCALE GENOMIC DNA]</scope>
    <source>
        <strain evidence="2 4">CRBO_1381</strain>
    </source>
</reference>
<evidence type="ECO:0000313" key="2">
    <source>
        <dbReference type="EMBL" id="VDB98262.1"/>
    </source>
</evidence>
<dbReference type="PANTHER" id="PTHR30143:SF0">
    <property type="entry name" value="2-KETO-4-PENTENOATE HYDRATASE"/>
    <property type="match status" value="1"/>
</dbReference>
<proteinExistence type="predicted"/>
<accession>A0A483BH44</accession>
<dbReference type="Gene3D" id="3.90.850.10">
    <property type="entry name" value="Fumarylacetoacetase-like, C-terminal domain"/>
    <property type="match status" value="1"/>
</dbReference>
<keyword evidence="2" id="KW-0456">Lyase</keyword>
<evidence type="ECO:0000313" key="3">
    <source>
        <dbReference type="Proteomes" id="UP000181728"/>
    </source>
</evidence>
<dbReference type="EMBL" id="LR031358">
    <property type="protein sequence ID" value="VDB98262.1"/>
    <property type="molecule type" value="Genomic_DNA"/>
</dbReference>
<reference evidence="1 3" key="1">
    <citation type="journal article" date="2016" name="BMC Genomics">
        <title>Consensus pan-genome assembly of the specialised wine bacterium Oenococcus oeni.</title>
        <authorList>
            <person name="Sternes P.R."/>
            <person name="Borneman A.R."/>
        </authorList>
    </citation>
    <scope>NUCLEOTIDE SEQUENCE [LARGE SCALE GENOMIC DNA]</scope>
    <source>
        <strain evidence="1 3">AWRIB661</strain>
    </source>
</reference>
<dbReference type="GO" id="GO:0008684">
    <property type="term" value="F:2-oxopent-4-enoate hydratase activity"/>
    <property type="evidence" value="ECO:0007669"/>
    <property type="project" value="UniProtKB-EC"/>
</dbReference>
<dbReference type="EMBL" id="MLOK01000038">
    <property type="protein sequence ID" value="OIM21285.1"/>
    <property type="molecule type" value="Genomic_DNA"/>
</dbReference>
<evidence type="ECO:0000313" key="4">
    <source>
        <dbReference type="Proteomes" id="UP000294726"/>
    </source>
</evidence>
<dbReference type="InterPro" id="IPR050772">
    <property type="entry name" value="Hydratase-Decarb/MhpD_sf"/>
</dbReference>
<dbReference type="SUPFAM" id="SSF56529">
    <property type="entry name" value="FAH"/>
    <property type="match status" value="1"/>
</dbReference>
<dbReference type="Proteomes" id="UP000294726">
    <property type="component" value="Chromosome"/>
</dbReference>
<sequence length="266" mass="29394">MSDTDVLTTKNDAEKEVANDLYQALVNKRPLKVIEYEKKVTDFDTAYRVQHAFTELKKEPLGGYKVSLTSEQTQRMFNSDSPFYGAETASAWLENDASLQLSDLMDPLLEVEMVFTAKENLLPSDSLAELLDKVSVSAGVELPDSRFKDWFPSLPKYLVVADGAVGGRVVYTKATGNEVSVDDLANVTCTLTLNGKELGSGKSSEVLGNPLNSLQWLVKKLSEQGVAYPKGTKVSSGTFLLPPHLEKGHYVAHFDKYFDDVRLDVE</sequence>
<dbReference type="PANTHER" id="PTHR30143">
    <property type="entry name" value="ACID HYDRATASE"/>
    <property type="match status" value="1"/>
</dbReference>
<name>A0A483BH44_OENOE</name>
<dbReference type="AlphaFoldDB" id="A0A483BH44"/>
<dbReference type="Proteomes" id="UP000181728">
    <property type="component" value="Unassembled WGS sequence"/>
</dbReference>
<protein>
    <submittedName>
        <fullName evidence="2">2-keto-4-pentenoate hydratase</fullName>
        <ecNumber evidence="2">4.2.1.80</ecNumber>
    </submittedName>
</protein>
<evidence type="ECO:0000313" key="1">
    <source>
        <dbReference type="EMBL" id="OIM21285.1"/>
    </source>
</evidence>
<dbReference type="GO" id="GO:0005737">
    <property type="term" value="C:cytoplasm"/>
    <property type="evidence" value="ECO:0007669"/>
    <property type="project" value="TreeGrafter"/>
</dbReference>
<gene>
    <name evidence="2" type="primary">mhpD</name>
    <name evidence="1" type="ORF">ATX59_05035</name>
    <name evidence="2" type="ORF">OENI_1027</name>
</gene>